<protein>
    <submittedName>
        <fullName evidence="1">Uncharacterized protein</fullName>
    </submittedName>
</protein>
<dbReference type="EMBL" id="QHCT01000005">
    <property type="protein sequence ID" value="RHX87260.1"/>
    <property type="molecule type" value="Genomic_DNA"/>
</dbReference>
<accession>A0A396Z263</accession>
<dbReference type="AlphaFoldDB" id="A0A396Z263"/>
<evidence type="ECO:0000313" key="2">
    <source>
        <dbReference type="Proteomes" id="UP000265798"/>
    </source>
</evidence>
<comment type="caution">
    <text evidence="1">The sequence shown here is derived from an EMBL/GenBank/DDBJ whole genome shotgun (WGS) entry which is preliminary data.</text>
</comment>
<dbReference type="Proteomes" id="UP000265798">
    <property type="component" value="Unassembled WGS sequence"/>
</dbReference>
<evidence type="ECO:0000313" key="1">
    <source>
        <dbReference type="EMBL" id="RHX87260.1"/>
    </source>
</evidence>
<proteinExistence type="predicted"/>
<sequence length="96" mass="11395">MISSWENELLNYNFLRLVFLNHYFIPSIRMKTLLAVKSDHLSKNVLKWTADSNQKPKTGLVANQILGSRKRIHEFHRFFPFSVQRRTIENESSGRF</sequence>
<reference evidence="2" key="1">
    <citation type="submission" date="2018-05" db="EMBL/GenBank/DDBJ databases">
        <title>Leptospira yasudae sp. nov. and Leptospira stimsonii sp. nov., two pathogenic species of the genus Leptospira isolated from environmental sources.</title>
        <authorList>
            <person name="Casanovas-Massana A."/>
            <person name="Hamond C."/>
            <person name="Santos L.A."/>
            <person name="Hacker K.P."/>
            <person name="Balassiano I."/>
            <person name="Medeiros M.A."/>
            <person name="Reis M.G."/>
            <person name="Ko A.I."/>
            <person name="Wunder E.A."/>
        </authorList>
    </citation>
    <scope>NUCLEOTIDE SEQUENCE [LARGE SCALE GENOMIC DNA]</scope>
    <source>
        <strain evidence="2">Yale</strain>
    </source>
</reference>
<name>A0A396Z263_9LEPT</name>
<gene>
    <name evidence="1" type="ORF">DLM75_17295</name>
</gene>
<organism evidence="1 2">
    <name type="scientific">Leptospira stimsonii</name>
    <dbReference type="NCBI Taxonomy" id="2202203"/>
    <lineage>
        <taxon>Bacteria</taxon>
        <taxon>Pseudomonadati</taxon>
        <taxon>Spirochaetota</taxon>
        <taxon>Spirochaetia</taxon>
        <taxon>Leptospirales</taxon>
        <taxon>Leptospiraceae</taxon>
        <taxon>Leptospira</taxon>
    </lineage>
</organism>